<protein>
    <submittedName>
        <fullName evidence="2">Uncharacterized protein</fullName>
    </submittedName>
</protein>
<keyword evidence="1" id="KW-0812">Transmembrane</keyword>
<accession>A0A2Z6NLN4</accession>
<dbReference type="Proteomes" id="UP000242715">
    <property type="component" value="Unassembled WGS sequence"/>
</dbReference>
<dbReference type="AlphaFoldDB" id="A0A2Z6NLN4"/>
<keyword evidence="1" id="KW-1133">Transmembrane helix</keyword>
<evidence type="ECO:0000256" key="1">
    <source>
        <dbReference type="SAM" id="Phobius"/>
    </source>
</evidence>
<proteinExistence type="predicted"/>
<gene>
    <name evidence="2" type="ORF">TSUD_327520</name>
</gene>
<name>A0A2Z6NLN4_TRISU</name>
<dbReference type="EMBL" id="DF974113">
    <property type="protein sequence ID" value="GAU45294.1"/>
    <property type="molecule type" value="Genomic_DNA"/>
</dbReference>
<evidence type="ECO:0000313" key="3">
    <source>
        <dbReference type="Proteomes" id="UP000242715"/>
    </source>
</evidence>
<feature type="transmembrane region" description="Helical" evidence="1">
    <location>
        <begin position="31"/>
        <end position="54"/>
    </location>
</feature>
<reference evidence="3" key="1">
    <citation type="journal article" date="2017" name="Front. Plant Sci.">
        <title>Climate Clever Clovers: New Paradigm to Reduce the Environmental Footprint of Ruminants by Breeding Low Methanogenic Forages Utilizing Haplotype Variation.</title>
        <authorList>
            <person name="Kaur P."/>
            <person name="Appels R."/>
            <person name="Bayer P.E."/>
            <person name="Keeble-Gagnere G."/>
            <person name="Wang J."/>
            <person name="Hirakawa H."/>
            <person name="Shirasawa K."/>
            <person name="Vercoe P."/>
            <person name="Stefanova K."/>
            <person name="Durmic Z."/>
            <person name="Nichols P."/>
            <person name="Revell C."/>
            <person name="Isobe S.N."/>
            <person name="Edwards D."/>
            <person name="Erskine W."/>
        </authorList>
    </citation>
    <scope>NUCLEOTIDE SEQUENCE [LARGE SCALE GENOMIC DNA]</scope>
    <source>
        <strain evidence="3">cv. Daliak</strain>
    </source>
</reference>
<sequence length="71" mass="8136">MGLKEKMFQLCGEVIGMDFSEEWTVESYVEYLIGVVGKFEFMESVVVIVGYFLVVGKKIMILMVETWGTKI</sequence>
<keyword evidence="3" id="KW-1185">Reference proteome</keyword>
<keyword evidence="1" id="KW-0472">Membrane</keyword>
<organism evidence="2 3">
    <name type="scientific">Trifolium subterraneum</name>
    <name type="common">Subterranean clover</name>
    <dbReference type="NCBI Taxonomy" id="3900"/>
    <lineage>
        <taxon>Eukaryota</taxon>
        <taxon>Viridiplantae</taxon>
        <taxon>Streptophyta</taxon>
        <taxon>Embryophyta</taxon>
        <taxon>Tracheophyta</taxon>
        <taxon>Spermatophyta</taxon>
        <taxon>Magnoliopsida</taxon>
        <taxon>eudicotyledons</taxon>
        <taxon>Gunneridae</taxon>
        <taxon>Pentapetalae</taxon>
        <taxon>rosids</taxon>
        <taxon>fabids</taxon>
        <taxon>Fabales</taxon>
        <taxon>Fabaceae</taxon>
        <taxon>Papilionoideae</taxon>
        <taxon>50 kb inversion clade</taxon>
        <taxon>NPAAA clade</taxon>
        <taxon>Hologalegina</taxon>
        <taxon>IRL clade</taxon>
        <taxon>Trifolieae</taxon>
        <taxon>Trifolium</taxon>
    </lineage>
</organism>
<evidence type="ECO:0000313" key="2">
    <source>
        <dbReference type="EMBL" id="GAU45294.1"/>
    </source>
</evidence>